<gene>
    <name evidence="8" type="ORF">WJX72_001097</name>
</gene>
<keyword evidence="4" id="KW-0689">Ribosomal protein</keyword>
<evidence type="ECO:0000313" key="8">
    <source>
        <dbReference type="EMBL" id="KAK9807505.1"/>
    </source>
</evidence>
<dbReference type="GO" id="GO:0022627">
    <property type="term" value="C:cytosolic small ribosomal subunit"/>
    <property type="evidence" value="ECO:0007669"/>
    <property type="project" value="TreeGrafter"/>
</dbReference>
<dbReference type="Proteomes" id="UP001489004">
    <property type="component" value="Unassembled WGS sequence"/>
</dbReference>
<evidence type="ECO:0000256" key="6">
    <source>
        <dbReference type="SAM" id="MobiDB-lite"/>
    </source>
</evidence>
<dbReference type="FunFam" id="1.10.10.10:FF:000025">
    <property type="entry name" value="40S ribosomal protein S10"/>
    <property type="match status" value="1"/>
</dbReference>
<evidence type="ECO:0000256" key="4">
    <source>
        <dbReference type="ARBA" id="ARBA00022980"/>
    </source>
</evidence>
<comment type="caution">
    <text evidence="8">The sequence shown here is derived from an EMBL/GenBank/DDBJ whole genome shotgun (WGS) entry which is preliminary data.</text>
</comment>
<keyword evidence="3" id="KW-0963">Cytoplasm</keyword>
<feature type="compositionally biased region" description="Basic and acidic residues" evidence="6">
    <location>
        <begin position="97"/>
        <end position="123"/>
    </location>
</feature>
<name>A0AAW1PCE7_9CHLO</name>
<dbReference type="Pfam" id="PF03501">
    <property type="entry name" value="S10_plectin"/>
    <property type="match status" value="1"/>
</dbReference>
<feature type="compositionally biased region" description="Gly residues" evidence="6">
    <location>
        <begin position="137"/>
        <end position="149"/>
    </location>
</feature>
<dbReference type="PANTHER" id="PTHR12146:SF0">
    <property type="entry name" value="RIBOSOMAL PROTEIN S10"/>
    <property type="match status" value="1"/>
</dbReference>
<evidence type="ECO:0000256" key="2">
    <source>
        <dbReference type="ARBA" id="ARBA00007278"/>
    </source>
</evidence>
<dbReference type="PANTHER" id="PTHR12146">
    <property type="entry name" value="40S RIBOSOMAL PROTEIN S10"/>
    <property type="match status" value="1"/>
</dbReference>
<keyword evidence="9" id="KW-1185">Reference proteome</keyword>
<dbReference type="AlphaFoldDB" id="A0AAW1PCE7"/>
<reference evidence="8 9" key="1">
    <citation type="journal article" date="2024" name="Nat. Commun.">
        <title>Phylogenomics reveals the evolutionary origins of lichenization in chlorophyte algae.</title>
        <authorList>
            <person name="Puginier C."/>
            <person name="Libourel C."/>
            <person name="Otte J."/>
            <person name="Skaloud P."/>
            <person name="Haon M."/>
            <person name="Grisel S."/>
            <person name="Petersen M."/>
            <person name="Berrin J.G."/>
            <person name="Delaux P.M."/>
            <person name="Dal Grande F."/>
            <person name="Keller J."/>
        </authorList>
    </citation>
    <scope>NUCLEOTIDE SEQUENCE [LARGE SCALE GENOMIC DNA]</scope>
    <source>
        <strain evidence="8 9">SAG 2043</strain>
    </source>
</reference>
<evidence type="ECO:0000313" key="9">
    <source>
        <dbReference type="Proteomes" id="UP001489004"/>
    </source>
</evidence>
<dbReference type="InterPro" id="IPR036388">
    <property type="entry name" value="WH-like_DNA-bd_sf"/>
</dbReference>
<proteinExistence type="inferred from homology"/>
<evidence type="ECO:0000256" key="5">
    <source>
        <dbReference type="ARBA" id="ARBA00023274"/>
    </source>
</evidence>
<dbReference type="InterPro" id="IPR037447">
    <property type="entry name" value="Ribosomal_eS10"/>
</dbReference>
<dbReference type="Gene3D" id="1.10.10.10">
    <property type="entry name" value="Winged helix-like DNA-binding domain superfamily/Winged helix DNA-binding domain"/>
    <property type="match status" value="1"/>
</dbReference>
<dbReference type="EMBL" id="JALJOR010000012">
    <property type="protein sequence ID" value="KAK9807505.1"/>
    <property type="molecule type" value="Genomic_DNA"/>
</dbReference>
<evidence type="ECO:0000259" key="7">
    <source>
        <dbReference type="Pfam" id="PF03501"/>
    </source>
</evidence>
<evidence type="ECO:0000256" key="3">
    <source>
        <dbReference type="ARBA" id="ARBA00022490"/>
    </source>
</evidence>
<feature type="region of interest" description="Disordered" evidence="6">
    <location>
        <begin position="91"/>
        <end position="174"/>
    </location>
</feature>
<dbReference type="GO" id="GO:0003735">
    <property type="term" value="F:structural constituent of ribosome"/>
    <property type="evidence" value="ECO:0007669"/>
    <property type="project" value="TreeGrafter"/>
</dbReference>
<dbReference type="GO" id="GO:0003723">
    <property type="term" value="F:RNA binding"/>
    <property type="evidence" value="ECO:0007669"/>
    <property type="project" value="TreeGrafter"/>
</dbReference>
<dbReference type="InterPro" id="IPR005326">
    <property type="entry name" value="Plectin_eS10_N"/>
</dbReference>
<evidence type="ECO:0000256" key="1">
    <source>
        <dbReference type="ARBA" id="ARBA00004496"/>
    </source>
</evidence>
<accession>A0AAW1PCE7</accession>
<feature type="domain" description="Plectin/eS10 N-terminal" evidence="7">
    <location>
        <begin position="3"/>
        <end position="95"/>
    </location>
</feature>
<organism evidence="8 9">
    <name type="scientific">[Myrmecia] bisecta</name>
    <dbReference type="NCBI Taxonomy" id="41462"/>
    <lineage>
        <taxon>Eukaryota</taxon>
        <taxon>Viridiplantae</taxon>
        <taxon>Chlorophyta</taxon>
        <taxon>core chlorophytes</taxon>
        <taxon>Trebouxiophyceae</taxon>
        <taxon>Trebouxiales</taxon>
        <taxon>Trebouxiaceae</taxon>
        <taxon>Myrmecia</taxon>
    </lineage>
</organism>
<keyword evidence="5" id="KW-0687">Ribonucleoprotein</keyword>
<sequence>MLIPKKNRKEVYKYLFKEGVLFAEKDFNLAEHPEIPGVPNLQVIKLMQSFKSHEYVTERFAWRHYYWFLTDEGIEHLRERLNLPSEIVPATLKKSTRPLERDSRPPRREGGGYGGDRPRRDFGEGGGGYGREREGYRGGAPREGGGFGRGADRGDKAGAPGGYNPEFGRGAPPS</sequence>
<protein>
    <recommendedName>
        <fullName evidence="7">Plectin/eS10 N-terminal domain-containing protein</fullName>
    </recommendedName>
</protein>
<comment type="subcellular location">
    <subcellularLocation>
        <location evidence="1">Cytoplasm</location>
    </subcellularLocation>
</comment>
<comment type="similarity">
    <text evidence="2">Belongs to the eukaryotic ribosomal protein eS10 family.</text>
</comment>